<evidence type="ECO:0000256" key="2">
    <source>
        <dbReference type="ARBA" id="ARBA00011073"/>
    </source>
</evidence>
<dbReference type="InterPro" id="IPR015500">
    <property type="entry name" value="Peptidase_S8_subtilisin-rel"/>
</dbReference>
<evidence type="ECO:0000256" key="7">
    <source>
        <dbReference type="PROSITE-ProRule" id="PRU01240"/>
    </source>
</evidence>
<keyword evidence="4 7" id="KW-0645">Protease</keyword>
<dbReference type="EMBL" id="BMAQ01000005">
    <property type="protein sequence ID" value="GFR37430.1"/>
    <property type="molecule type" value="Genomic_DNA"/>
</dbReference>
<comment type="caution">
    <text evidence="10">The sequence shown here is derived from an EMBL/GenBank/DDBJ whole genome shotgun (WGS) entry which is preliminary data.</text>
</comment>
<evidence type="ECO:0000256" key="5">
    <source>
        <dbReference type="ARBA" id="ARBA00022801"/>
    </source>
</evidence>
<dbReference type="InterPro" id="IPR023827">
    <property type="entry name" value="Peptidase_S8_Asp-AS"/>
</dbReference>
<dbReference type="PANTHER" id="PTHR43806:SF11">
    <property type="entry name" value="CEREVISIN-RELATED"/>
    <property type="match status" value="1"/>
</dbReference>
<dbReference type="InterPro" id="IPR036852">
    <property type="entry name" value="Peptidase_S8/S53_dom_sf"/>
</dbReference>
<dbReference type="PRINTS" id="PR00723">
    <property type="entry name" value="SUBTILISIN"/>
</dbReference>
<dbReference type="Proteomes" id="UP000654993">
    <property type="component" value="Unassembled WGS sequence"/>
</dbReference>
<dbReference type="InterPro" id="IPR034084">
    <property type="entry name" value="Thermitase-like_dom"/>
</dbReference>
<comment type="similarity">
    <text evidence="2 7 8">Belongs to the peptidase S8 family.</text>
</comment>
<protein>
    <recommendedName>
        <fullName evidence="9">Peptidase S8/S53 domain-containing protein</fullName>
    </recommendedName>
</protein>
<sequence>MRSYWRRIAAGIAVIALVVLFWPRTANEQPPGEQTPEGRMSSALEIQYKQQMLAQDLQLTEQLCRNQCKLNLQNIITNLEENPAAGTDQLTVMQQRHPHMQYIEASDGKLTMHQGKQEDLPEEVRPYVDLARESAMAKREYESPRINTDEGPYLVTAVPSSANAGYVLSAVKQHILDQVHVKQRENLRIVPYPSDERYGIQAADSDTLRKVDVDHPEENEDISHYYKHDIVVRFIRQPTEEMLAEISRQLTAEVKNQSGDAYIFHSQKYTMEQMRDYFLKHHEIHYAEPHYLYVTNAAPPNDVLYSQYQWNLPAIHTETGWDLAEQGNEVIVAVVDTGVDLYHPDLEGRLTEGYNVYTQNADAMDDVGHGTHVAGIIAARINNFEGIAGLTPNARIMPVKVLDASGAGSTYAVAQGIIWAADHGADVINLSLGNYAQSEFLHDAIRYAYERDVVLVAATGNDFTESPGYPAAYPEVFAVGATDYNQQLAQFSNYGSYVDAAAPGVSIASTYPGSQYAALSGTSMASPHAAALAAMIRGLNPDLTNEQIMELMRATCVDLGDPGHDIYYGYGQIDIAGALQTTVNGGGQSLVNWSTNLERGIMRIIYRYE</sequence>
<keyword evidence="6 7" id="KW-0720">Serine protease</keyword>
<dbReference type="PROSITE" id="PS51892">
    <property type="entry name" value="SUBTILASE"/>
    <property type="match status" value="1"/>
</dbReference>
<evidence type="ECO:0000256" key="1">
    <source>
        <dbReference type="ARBA" id="ARBA00004613"/>
    </source>
</evidence>
<keyword evidence="3" id="KW-0964">Secreted</keyword>
<gene>
    <name evidence="10" type="ORF">PRECH8_07260</name>
</gene>
<dbReference type="PROSITE" id="PS00136">
    <property type="entry name" value="SUBTILASE_ASP"/>
    <property type="match status" value="1"/>
</dbReference>
<evidence type="ECO:0000256" key="8">
    <source>
        <dbReference type="RuleBase" id="RU003355"/>
    </source>
</evidence>
<comment type="subcellular location">
    <subcellularLocation>
        <location evidence="1">Secreted</location>
    </subcellularLocation>
</comment>
<dbReference type="RefSeq" id="WP_200965711.1">
    <property type="nucleotide sequence ID" value="NZ_BMAQ01000005.1"/>
</dbReference>
<keyword evidence="11" id="KW-1185">Reference proteome</keyword>
<evidence type="ECO:0000313" key="11">
    <source>
        <dbReference type="Proteomes" id="UP000654993"/>
    </source>
</evidence>
<accession>A0A916VGE4</accession>
<dbReference type="InterPro" id="IPR023828">
    <property type="entry name" value="Peptidase_S8_Ser-AS"/>
</dbReference>
<dbReference type="GO" id="GO:0005576">
    <property type="term" value="C:extracellular region"/>
    <property type="evidence" value="ECO:0007669"/>
    <property type="project" value="UniProtKB-SubCell"/>
</dbReference>
<feature type="active site" description="Charge relay system" evidence="7">
    <location>
        <position position="523"/>
    </location>
</feature>
<proteinExistence type="inferred from homology"/>
<feature type="active site" description="Charge relay system" evidence="7">
    <location>
        <position position="336"/>
    </location>
</feature>
<dbReference type="InterPro" id="IPR022398">
    <property type="entry name" value="Peptidase_S8_His-AS"/>
</dbReference>
<evidence type="ECO:0000259" key="9">
    <source>
        <dbReference type="Pfam" id="PF00082"/>
    </source>
</evidence>
<dbReference type="InterPro" id="IPR050131">
    <property type="entry name" value="Peptidase_S8_subtilisin-like"/>
</dbReference>
<dbReference type="GO" id="GO:0006508">
    <property type="term" value="P:proteolysis"/>
    <property type="evidence" value="ECO:0007669"/>
    <property type="project" value="UniProtKB-KW"/>
</dbReference>
<evidence type="ECO:0000256" key="4">
    <source>
        <dbReference type="ARBA" id="ARBA00022670"/>
    </source>
</evidence>
<dbReference type="AlphaFoldDB" id="A0A916VGE4"/>
<dbReference type="SUPFAM" id="SSF52743">
    <property type="entry name" value="Subtilisin-like"/>
    <property type="match status" value="1"/>
</dbReference>
<keyword evidence="5 7" id="KW-0378">Hydrolase</keyword>
<dbReference type="PROSITE" id="PS00137">
    <property type="entry name" value="SUBTILASE_HIS"/>
    <property type="match status" value="1"/>
</dbReference>
<organism evidence="10 11">
    <name type="scientific">Insulibacter thermoxylanivorax</name>
    <dbReference type="NCBI Taxonomy" id="2749268"/>
    <lineage>
        <taxon>Bacteria</taxon>
        <taxon>Bacillati</taxon>
        <taxon>Bacillota</taxon>
        <taxon>Bacilli</taxon>
        <taxon>Bacillales</taxon>
        <taxon>Paenibacillaceae</taxon>
        <taxon>Insulibacter</taxon>
    </lineage>
</organism>
<dbReference type="Pfam" id="PF00082">
    <property type="entry name" value="Peptidase_S8"/>
    <property type="match status" value="1"/>
</dbReference>
<feature type="active site" description="Charge relay system" evidence="7">
    <location>
        <position position="369"/>
    </location>
</feature>
<evidence type="ECO:0000256" key="6">
    <source>
        <dbReference type="ARBA" id="ARBA00022825"/>
    </source>
</evidence>
<evidence type="ECO:0000313" key="10">
    <source>
        <dbReference type="EMBL" id="GFR37430.1"/>
    </source>
</evidence>
<dbReference type="PROSITE" id="PS00138">
    <property type="entry name" value="SUBTILASE_SER"/>
    <property type="match status" value="1"/>
</dbReference>
<feature type="domain" description="Peptidase S8/S53" evidence="9">
    <location>
        <begin position="327"/>
        <end position="571"/>
    </location>
</feature>
<dbReference type="InterPro" id="IPR000209">
    <property type="entry name" value="Peptidase_S8/S53_dom"/>
</dbReference>
<reference evidence="10" key="1">
    <citation type="submission" date="2020-08" db="EMBL/GenBank/DDBJ databases">
        <authorList>
            <person name="Uke A."/>
            <person name="Chhe C."/>
            <person name="Baramee S."/>
            <person name="Kosugi A."/>
        </authorList>
    </citation>
    <scope>NUCLEOTIDE SEQUENCE</scope>
    <source>
        <strain evidence="10">DA-C8</strain>
    </source>
</reference>
<dbReference type="CDD" id="cd07484">
    <property type="entry name" value="Peptidases_S8_Thermitase_like"/>
    <property type="match status" value="1"/>
</dbReference>
<evidence type="ECO:0000256" key="3">
    <source>
        <dbReference type="ARBA" id="ARBA00022525"/>
    </source>
</evidence>
<dbReference type="Gene3D" id="3.40.50.200">
    <property type="entry name" value="Peptidase S8/S53 domain"/>
    <property type="match status" value="1"/>
</dbReference>
<dbReference type="GO" id="GO:0004252">
    <property type="term" value="F:serine-type endopeptidase activity"/>
    <property type="evidence" value="ECO:0007669"/>
    <property type="project" value="UniProtKB-UniRule"/>
</dbReference>
<dbReference type="PANTHER" id="PTHR43806">
    <property type="entry name" value="PEPTIDASE S8"/>
    <property type="match status" value="1"/>
</dbReference>
<reference evidence="10" key="2">
    <citation type="journal article" date="2021" name="Data Brief">
        <title>Draft genome sequence data of the facultative, thermophilic, xylanolytic bacterium Paenibacillus sp. strain DA-C8.</title>
        <authorList>
            <person name="Chhe C."/>
            <person name="Uke A."/>
            <person name="Baramee S."/>
            <person name="Ungkulpasvich U."/>
            <person name="Tachaapaikoon C."/>
            <person name="Pason P."/>
            <person name="Waeonukul R."/>
            <person name="Ratanakhanokchai K."/>
            <person name="Kosugi A."/>
        </authorList>
    </citation>
    <scope>NUCLEOTIDE SEQUENCE</scope>
    <source>
        <strain evidence="10">DA-C8</strain>
    </source>
</reference>
<name>A0A916VGE4_9BACL</name>